<organism evidence="3 4">
    <name type="scientific">Gracilinema caldarium (strain ATCC 51460 / DSM 7334 / H1)</name>
    <name type="common">Treponema caldarium</name>
    <dbReference type="NCBI Taxonomy" id="744872"/>
    <lineage>
        <taxon>Bacteria</taxon>
        <taxon>Pseudomonadati</taxon>
        <taxon>Spirochaetota</taxon>
        <taxon>Spirochaetia</taxon>
        <taxon>Spirochaetales</taxon>
        <taxon>Breznakiellaceae</taxon>
        <taxon>Gracilinema</taxon>
    </lineage>
</organism>
<dbReference type="STRING" id="744872.Spica_1101"/>
<evidence type="ECO:0000313" key="4">
    <source>
        <dbReference type="Proteomes" id="UP000000503"/>
    </source>
</evidence>
<dbReference type="OrthoDB" id="360148at2"/>
<evidence type="ECO:0000256" key="2">
    <source>
        <dbReference type="SAM" id="SignalP"/>
    </source>
</evidence>
<dbReference type="EMBL" id="CP002868">
    <property type="protein sequence ID" value="AEJ19248.1"/>
    <property type="molecule type" value="Genomic_DNA"/>
</dbReference>
<keyword evidence="1" id="KW-0812">Transmembrane</keyword>
<feature type="chain" id="PRO_5003370046" evidence="2">
    <location>
        <begin position="23"/>
        <end position="145"/>
    </location>
</feature>
<proteinExistence type="predicted"/>
<name>F8EZ17_GRAC1</name>
<evidence type="ECO:0000313" key="3">
    <source>
        <dbReference type="EMBL" id="AEJ19248.1"/>
    </source>
</evidence>
<dbReference type="Proteomes" id="UP000000503">
    <property type="component" value="Chromosome"/>
</dbReference>
<sequence>MKTRHVLLMVVMLFISILPGIAQDARIPADTNPDNWANLFYINVPIVKIYPHTLGFLVLYQKADNELGRLYLPDAWFAASGGKGDLIKMDASTTWPYLVIFYKDGKFSHVRLYVKRDKSHPSWGILPPDANIADKFKVEEIKIEF</sequence>
<feature type="signal peptide" evidence="2">
    <location>
        <begin position="1"/>
        <end position="22"/>
    </location>
</feature>
<dbReference type="AlphaFoldDB" id="F8EZ17"/>
<keyword evidence="1" id="KW-1133">Transmembrane helix</keyword>
<feature type="transmembrane region" description="Helical" evidence="1">
    <location>
        <begin position="38"/>
        <end position="60"/>
    </location>
</feature>
<keyword evidence="1" id="KW-0472">Membrane</keyword>
<dbReference type="eggNOG" id="ENOG502ZYHU">
    <property type="taxonomic scope" value="Bacteria"/>
</dbReference>
<dbReference type="KEGG" id="scd:Spica_1101"/>
<accession>F8EZ17</accession>
<protein>
    <submittedName>
        <fullName evidence="3">Uncharacterized protein</fullName>
    </submittedName>
</protein>
<evidence type="ECO:0000256" key="1">
    <source>
        <dbReference type="SAM" id="Phobius"/>
    </source>
</evidence>
<gene>
    <name evidence="3" type="ordered locus">Spica_1101</name>
</gene>
<keyword evidence="4" id="KW-1185">Reference proteome</keyword>
<reference evidence="4" key="1">
    <citation type="journal article" date="2013" name="Stand. Genomic Sci.">
        <title>Genome sequence of the thermophilic fresh-water bacterium Spirochaeta caldaria type strain (H1(T)), reclassification of Spirochaeta caldaria, Spirochaeta stenostrepta, and Spirochaeta zuelzerae in the genus Treponema as Treponema caldaria comb. nov., Treponema stenostrepta comb. nov., and Treponema zuelzerae comb. nov., and emendation of the genus Treponema.</title>
        <authorList>
            <person name="Abt B."/>
            <person name="Goker M."/>
            <person name="Scheuner C."/>
            <person name="Han C."/>
            <person name="Lu M."/>
            <person name="Misra M."/>
            <person name="Lapidus A."/>
            <person name="Nolan M."/>
            <person name="Lucas S."/>
            <person name="Hammon N."/>
            <person name="Deshpande S."/>
            <person name="Cheng J.F."/>
            <person name="Tapia R."/>
            <person name="Goodwin L.A."/>
            <person name="Pitluck S."/>
            <person name="Liolios K."/>
            <person name="Pagani I."/>
            <person name="Ivanova N."/>
            <person name="Mavromatis K."/>
            <person name="Mikhailova N."/>
            <person name="Huntemann M."/>
            <person name="Pati A."/>
            <person name="Chen A."/>
            <person name="Palaniappan K."/>
            <person name="Land M."/>
            <person name="Hauser L."/>
            <person name="Jeffries C.D."/>
            <person name="Rohde M."/>
            <person name="Spring S."/>
            <person name="Gronow S."/>
            <person name="Detter J.C."/>
            <person name="Bristow J."/>
            <person name="Eisen J.A."/>
            <person name="Markowitz V."/>
            <person name="Hugenholtz P."/>
            <person name="Kyrpides N.C."/>
            <person name="Woyke T."/>
            <person name="Klenk H.P."/>
        </authorList>
    </citation>
    <scope>NUCLEOTIDE SEQUENCE</scope>
    <source>
        <strain evidence="4">ATCC 51460 / DSM 7334 / H1</strain>
    </source>
</reference>
<dbReference type="RefSeq" id="WP_013968559.1">
    <property type="nucleotide sequence ID" value="NC_015732.1"/>
</dbReference>
<keyword evidence="2" id="KW-0732">Signal</keyword>
<dbReference type="HOGENOM" id="CLU_143566_1_0_12"/>